<evidence type="ECO:0000313" key="3">
    <source>
        <dbReference type="Proteomes" id="UP001345963"/>
    </source>
</evidence>
<feature type="compositionally biased region" description="Basic and acidic residues" evidence="1">
    <location>
        <begin position="124"/>
        <end position="142"/>
    </location>
</feature>
<evidence type="ECO:0000313" key="2">
    <source>
        <dbReference type="EMBL" id="MED6257134.1"/>
    </source>
</evidence>
<name>A0ABU7C3D0_9TELE</name>
<reference evidence="2 3" key="1">
    <citation type="submission" date="2021-07" db="EMBL/GenBank/DDBJ databases">
        <authorList>
            <person name="Palmer J.M."/>
        </authorList>
    </citation>
    <scope>NUCLEOTIDE SEQUENCE [LARGE SCALE GENOMIC DNA]</scope>
    <source>
        <strain evidence="2 3">AT_MEX2019</strain>
        <tissue evidence="2">Muscle</tissue>
    </source>
</reference>
<accession>A0ABU7C3D0</accession>
<dbReference type="Proteomes" id="UP001345963">
    <property type="component" value="Unassembled WGS sequence"/>
</dbReference>
<protein>
    <submittedName>
        <fullName evidence="2">Uncharacterized protein</fullName>
    </submittedName>
</protein>
<comment type="caution">
    <text evidence="2">The sequence shown here is derived from an EMBL/GenBank/DDBJ whole genome shotgun (WGS) entry which is preliminary data.</text>
</comment>
<keyword evidence="3" id="KW-1185">Reference proteome</keyword>
<proteinExistence type="predicted"/>
<organism evidence="2 3">
    <name type="scientific">Ataeniobius toweri</name>
    <dbReference type="NCBI Taxonomy" id="208326"/>
    <lineage>
        <taxon>Eukaryota</taxon>
        <taxon>Metazoa</taxon>
        <taxon>Chordata</taxon>
        <taxon>Craniata</taxon>
        <taxon>Vertebrata</taxon>
        <taxon>Euteleostomi</taxon>
        <taxon>Actinopterygii</taxon>
        <taxon>Neopterygii</taxon>
        <taxon>Teleostei</taxon>
        <taxon>Neoteleostei</taxon>
        <taxon>Acanthomorphata</taxon>
        <taxon>Ovalentaria</taxon>
        <taxon>Atherinomorphae</taxon>
        <taxon>Cyprinodontiformes</taxon>
        <taxon>Goodeidae</taxon>
        <taxon>Ataeniobius</taxon>
    </lineage>
</organism>
<gene>
    <name evidence="2" type="ORF">ATANTOWER_012385</name>
</gene>
<dbReference type="EMBL" id="JAHUTI010078941">
    <property type="protein sequence ID" value="MED6257134.1"/>
    <property type="molecule type" value="Genomic_DNA"/>
</dbReference>
<evidence type="ECO:0000256" key="1">
    <source>
        <dbReference type="SAM" id="MobiDB-lite"/>
    </source>
</evidence>
<sequence>MTLVSTQQNFKEVASSASDFSRYFVLYYFNRFLSHLFTGFRVLESITISALLFSSARLFMLNCHLLEFMAQNILTPPLQKQLATPKRNAPLAVTQLSPTLLAFTAASAALPTKQEMNSPRRGKTRGDRDTEEGCREQRFRGG</sequence>
<feature type="region of interest" description="Disordered" evidence="1">
    <location>
        <begin position="111"/>
        <end position="142"/>
    </location>
</feature>